<protein>
    <submittedName>
        <fullName evidence="2">Calcium channel, voltage-dependent, T type, alpha 1I subunit</fullName>
    </submittedName>
</protein>
<keyword evidence="1" id="KW-1133">Transmembrane helix</keyword>
<accession>A0A1A8EN14</accession>
<dbReference type="EMBL" id="HAEB01001446">
    <property type="protein sequence ID" value="SBQ47925.1"/>
    <property type="molecule type" value="Transcribed_RNA"/>
</dbReference>
<evidence type="ECO:0000313" key="2">
    <source>
        <dbReference type="EMBL" id="SBQ47925.1"/>
    </source>
</evidence>
<proteinExistence type="predicted"/>
<name>A0A1A8EN14_9TELE</name>
<evidence type="ECO:0000256" key="1">
    <source>
        <dbReference type="SAM" id="Phobius"/>
    </source>
</evidence>
<organism evidence="2">
    <name type="scientific">Nothobranchius korthausae</name>
    <dbReference type="NCBI Taxonomy" id="1143690"/>
    <lineage>
        <taxon>Eukaryota</taxon>
        <taxon>Metazoa</taxon>
        <taxon>Chordata</taxon>
        <taxon>Craniata</taxon>
        <taxon>Vertebrata</taxon>
        <taxon>Euteleostomi</taxon>
        <taxon>Actinopterygii</taxon>
        <taxon>Neopterygii</taxon>
        <taxon>Teleostei</taxon>
        <taxon>Neoteleostei</taxon>
        <taxon>Acanthomorphata</taxon>
        <taxon>Ovalentaria</taxon>
        <taxon>Atherinomorphae</taxon>
        <taxon>Cyprinodontiformes</taxon>
        <taxon>Nothobranchiidae</taxon>
        <taxon>Nothobranchius</taxon>
    </lineage>
</organism>
<reference evidence="2" key="2">
    <citation type="submission" date="2016-06" db="EMBL/GenBank/DDBJ databases">
        <title>The genome of a short-lived fish provides insights into sex chromosome evolution and the genetic control of aging.</title>
        <authorList>
            <person name="Reichwald K."/>
            <person name="Felder M."/>
            <person name="Petzold A."/>
            <person name="Koch P."/>
            <person name="Groth M."/>
            <person name="Platzer M."/>
        </authorList>
    </citation>
    <scope>NUCLEOTIDE SEQUENCE</scope>
    <source>
        <tissue evidence="2">Brain</tissue>
    </source>
</reference>
<reference evidence="2" key="1">
    <citation type="submission" date="2016-05" db="EMBL/GenBank/DDBJ databases">
        <authorList>
            <person name="Lavstsen T."/>
            <person name="Jespersen J.S."/>
        </authorList>
    </citation>
    <scope>NUCLEOTIDE SEQUENCE</scope>
    <source>
        <tissue evidence="2">Brain</tissue>
    </source>
</reference>
<gene>
    <name evidence="2" type="primary">CACNA1I</name>
</gene>
<keyword evidence="1" id="KW-0812">Transmembrane</keyword>
<feature type="non-terminal residue" evidence="2">
    <location>
        <position position="1"/>
    </location>
</feature>
<dbReference type="Gene3D" id="1.10.287.70">
    <property type="match status" value="1"/>
</dbReference>
<sequence length="51" mass="5957">FDNLWCSMLTVFQIITRDSLNVIIYSVMLYNSPCIALYFITVIIVGKHHHL</sequence>
<feature type="transmembrane region" description="Helical" evidence="1">
    <location>
        <begin position="22"/>
        <end position="45"/>
    </location>
</feature>
<keyword evidence="1" id="KW-0472">Membrane</keyword>
<dbReference type="AlphaFoldDB" id="A0A1A8EN14"/>